<dbReference type="OrthoDB" id="5378863at2759"/>
<evidence type="ECO:0000313" key="1">
    <source>
        <dbReference type="EMBL" id="KZP12292.1"/>
    </source>
</evidence>
<evidence type="ECO:0000313" key="2">
    <source>
        <dbReference type="Proteomes" id="UP000076532"/>
    </source>
</evidence>
<organism evidence="1 2">
    <name type="scientific">Athelia psychrophila</name>
    <dbReference type="NCBI Taxonomy" id="1759441"/>
    <lineage>
        <taxon>Eukaryota</taxon>
        <taxon>Fungi</taxon>
        <taxon>Dikarya</taxon>
        <taxon>Basidiomycota</taxon>
        <taxon>Agaricomycotina</taxon>
        <taxon>Agaricomycetes</taxon>
        <taxon>Agaricomycetidae</taxon>
        <taxon>Atheliales</taxon>
        <taxon>Atheliaceae</taxon>
        <taxon>Athelia</taxon>
    </lineage>
</organism>
<accession>A0A166B5B0</accession>
<protein>
    <submittedName>
        <fullName evidence="1">Uncharacterized protein</fullName>
    </submittedName>
</protein>
<dbReference type="EMBL" id="KV417649">
    <property type="protein sequence ID" value="KZP12292.1"/>
    <property type="molecule type" value="Genomic_DNA"/>
</dbReference>
<keyword evidence="2" id="KW-1185">Reference proteome</keyword>
<proteinExistence type="predicted"/>
<sequence length="189" mass="20484">MTQAGSPPPYVNSGSIRTVVDESYRGIWHAEPRISSMGNSANLLGQLEHHAPETDPGSFGICFANGKGIFIQQLSNLTGSLRRALFDSIPLKYRPAFDISDAGTEIRSTLFNSTTKALGSTFLPFLLTNGDTNETVRLVLHAYIVPNLLTGVFIGMNGLTSFSWSSLYSLAGPVFPFGFHGESCRFFGI</sequence>
<name>A0A166B5B0_9AGAM</name>
<dbReference type="Proteomes" id="UP000076532">
    <property type="component" value="Unassembled WGS sequence"/>
</dbReference>
<reference evidence="1 2" key="1">
    <citation type="journal article" date="2016" name="Mol. Biol. Evol.">
        <title>Comparative Genomics of Early-Diverging Mushroom-Forming Fungi Provides Insights into the Origins of Lignocellulose Decay Capabilities.</title>
        <authorList>
            <person name="Nagy L.G."/>
            <person name="Riley R."/>
            <person name="Tritt A."/>
            <person name="Adam C."/>
            <person name="Daum C."/>
            <person name="Floudas D."/>
            <person name="Sun H."/>
            <person name="Yadav J.S."/>
            <person name="Pangilinan J."/>
            <person name="Larsson K.H."/>
            <person name="Matsuura K."/>
            <person name="Barry K."/>
            <person name="Labutti K."/>
            <person name="Kuo R."/>
            <person name="Ohm R.A."/>
            <person name="Bhattacharya S.S."/>
            <person name="Shirouzu T."/>
            <person name="Yoshinaga Y."/>
            <person name="Martin F.M."/>
            <person name="Grigoriev I.V."/>
            <person name="Hibbett D.S."/>
        </authorList>
    </citation>
    <scope>NUCLEOTIDE SEQUENCE [LARGE SCALE GENOMIC DNA]</scope>
    <source>
        <strain evidence="1 2">CBS 109695</strain>
    </source>
</reference>
<dbReference type="AlphaFoldDB" id="A0A166B5B0"/>
<gene>
    <name evidence="1" type="ORF">FIBSPDRAFT_985613</name>
</gene>